<dbReference type="Proteomes" id="UP000541444">
    <property type="component" value="Unassembled WGS sequence"/>
</dbReference>
<dbReference type="AlphaFoldDB" id="A0A7J7MHL8"/>
<feature type="region of interest" description="Disordered" evidence="1">
    <location>
        <begin position="211"/>
        <end position="257"/>
    </location>
</feature>
<accession>A0A7J7MHL8</accession>
<dbReference type="InterPro" id="IPR036188">
    <property type="entry name" value="FAD/NAD-bd_sf"/>
</dbReference>
<dbReference type="PANTHER" id="PTHR36405:SF1">
    <property type="entry name" value="OS07G0520600 PROTEIN"/>
    <property type="match status" value="1"/>
</dbReference>
<name>A0A7J7MHL8_9MAGN</name>
<dbReference type="Gene3D" id="3.50.50.60">
    <property type="entry name" value="FAD/NAD(P)-binding domain"/>
    <property type="match status" value="1"/>
</dbReference>
<feature type="compositionally biased region" description="Low complexity" evidence="1">
    <location>
        <begin position="211"/>
        <end position="227"/>
    </location>
</feature>
<dbReference type="PANTHER" id="PTHR36405">
    <property type="entry name" value="BNAA10G09140D PROTEIN"/>
    <property type="match status" value="1"/>
</dbReference>
<organism evidence="2 3">
    <name type="scientific">Kingdonia uniflora</name>
    <dbReference type="NCBI Taxonomy" id="39325"/>
    <lineage>
        <taxon>Eukaryota</taxon>
        <taxon>Viridiplantae</taxon>
        <taxon>Streptophyta</taxon>
        <taxon>Embryophyta</taxon>
        <taxon>Tracheophyta</taxon>
        <taxon>Spermatophyta</taxon>
        <taxon>Magnoliopsida</taxon>
        <taxon>Ranunculales</taxon>
        <taxon>Circaeasteraceae</taxon>
        <taxon>Kingdonia</taxon>
    </lineage>
</organism>
<evidence type="ECO:0000313" key="2">
    <source>
        <dbReference type="EMBL" id="KAF6154238.1"/>
    </source>
</evidence>
<sequence length="257" mass="28511">MVQAVPKSVAYGFTVFGYGFVQDMPYAYIYEFTQNYVAAEGDREFLIFDKILNSGALPFKIGKTYRSPSLTSAGEQLVLTSVEATVLMEMNDPEKELFNMTVGFYDKLESELQALPNTYYVGKLMAFELTKRNSSYAMALVVKHFVNDKALPAYPHVKTVEAIKGGGVSIRVGTTGTVGSLMTRELDSLKCKTETLLSSKYKPKAILSNEVGSSGCSNSNNGNTNRSYQENTNKTRCKKGKNTNSQLQGRKVREERI</sequence>
<keyword evidence="3" id="KW-1185">Reference proteome</keyword>
<gene>
    <name evidence="2" type="ORF">GIB67_001134</name>
</gene>
<dbReference type="EMBL" id="JACGCM010001508">
    <property type="protein sequence ID" value="KAF6154238.1"/>
    <property type="molecule type" value="Genomic_DNA"/>
</dbReference>
<evidence type="ECO:0000313" key="3">
    <source>
        <dbReference type="Proteomes" id="UP000541444"/>
    </source>
</evidence>
<evidence type="ECO:0000256" key="1">
    <source>
        <dbReference type="SAM" id="MobiDB-lite"/>
    </source>
</evidence>
<protein>
    <submittedName>
        <fullName evidence="2">Uncharacterized protein</fullName>
    </submittedName>
</protein>
<proteinExistence type="predicted"/>
<reference evidence="2 3" key="1">
    <citation type="journal article" date="2020" name="IScience">
        <title>Genome Sequencing of the Endangered Kingdonia uniflora (Circaeasteraceae, Ranunculales) Reveals Potential Mechanisms of Evolutionary Specialization.</title>
        <authorList>
            <person name="Sun Y."/>
            <person name="Deng T."/>
            <person name="Zhang A."/>
            <person name="Moore M.J."/>
            <person name="Landis J.B."/>
            <person name="Lin N."/>
            <person name="Zhang H."/>
            <person name="Zhang X."/>
            <person name="Huang J."/>
            <person name="Zhang X."/>
            <person name="Sun H."/>
            <person name="Wang H."/>
        </authorList>
    </citation>
    <scope>NUCLEOTIDE SEQUENCE [LARGE SCALE GENOMIC DNA]</scope>
    <source>
        <strain evidence="2">TB1705</strain>
        <tissue evidence="2">Leaf</tissue>
    </source>
</reference>
<comment type="caution">
    <text evidence="2">The sequence shown here is derived from an EMBL/GenBank/DDBJ whole genome shotgun (WGS) entry which is preliminary data.</text>
</comment>
<dbReference type="OrthoDB" id="1993933at2759"/>